<dbReference type="EC" id="3.1.-.-" evidence="1"/>
<evidence type="ECO:0000313" key="3">
    <source>
        <dbReference type="Proteomes" id="UP000178046"/>
    </source>
</evidence>
<proteinExistence type="inferred from homology"/>
<comment type="similarity">
    <text evidence="1">Belongs to the PemK/MazF family.</text>
</comment>
<dbReference type="AlphaFoldDB" id="A0A1F5X5Z5"/>
<keyword evidence="1" id="KW-0378">Hydrolase</keyword>
<dbReference type="Pfam" id="PF02452">
    <property type="entry name" value="PemK_toxin"/>
    <property type="match status" value="1"/>
</dbReference>
<dbReference type="Proteomes" id="UP000178046">
    <property type="component" value="Unassembled WGS sequence"/>
</dbReference>
<gene>
    <name evidence="2" type="ORF">A2924_03320</name>
</gene>
<dbReference type="GO" id="GO:0016075">
    <property type="term" value="P:rRNA catabolic process"/>
    <property type="evidence" value="ECO:0007669"/>
    <property type="project" value="TreeGrafter"/>
</dbReference>
<reference evidence="2 3" key="1">
    <citation type="journal article" date="2016" name="Nat. Commun.">
        <title>Thousands of microbial genomes shed light on interconnected biogeochemical processes in an aquifer system.</title>
        <authorList>
            <person name="Anantharaman K."/>
            <person name="Brown C.T."/>
            <person name="Hug L.A."/>
            <person name="Sharon I."/>
            <person name="Castelle C.J."/>
            <person name="Probst A.J."/>
            <person name="Thomas B.C."/>
            <person name="Singh A."/>
            <person name="Wilkins M.J."/>
            <person name="Karaoz U."/>
            <person name="Brodie E.L."/>
            <person name="Williams K.H."/>
            <person name="Hubbard S.S."/>
            <person name="Banfield J.F."/>
        </authorList>
    </citation>
    <scope>NUCLEOTIDE SEQUENCE [LARGE SCALE GENOMIC DNA]</scope>
</reference>
<accession>A0A1F5X5Z5</accession>
<dbReference type="InterPro" id="IPR003477">
    <property type="entry name" value="PemK-like"/>
</dbReference>
<dbReference type="GO" id="GO:0003677">
    <property type="term" value="F:DNA binding"/>
    <property type="evidence" value="ECO:0007669"/>
    <property type="project" value="InterPro"/>
</dbReference>
<dbReference type="Gene3D" id="2.30.30.110">
    <property type="match status" value="1"/>
</dbReference>
<dbReference type="InterPro" id="IPR011067">
    <property type="entry name" value="Plasmid_toxin/cell-grow_inhib"/>
</dbReference>
<dbReference type="SUPFAM" id="SSF50118">
    <property type="entry name" value="Cell growth inhibitor/plasmid maintenance toxic component"/>
    <property type="match status" value="1"/>
</dbReference>
<evidence type="ECO:0000256" key="1">
    <source>
        <dbReference type="PIRNR" id="PIRNR033490"/>
    </source>
</evidence>
<dbReference type="PANTHER" id="PTHR33988">
    <property type="entry name" value="ENDORIBONUCLEASE MAZF-RELATED"/>
    <property type="match status" value="1"/>
</dbReference>
<dbReference type="EMBL" id="MFIA01000002">
    <property type="protein sequence ID" value="OGF83289.1"/>
    <property type="molecule type" value="Genomic_DNA"/>
</dbReference>
<dbReference type="GO" id="GO:0006402">
    <property type="term" value="P:mRNA catabolic process"/>
    <property type="evidence" value="ECO:0007669"/>
    <property type="project" value="TreeGrafter"/>
</dbReference>
<evidence type="ECO:0000313" key="2">
    <source>
        <dbReference type="EMBL" id="OGF83289.1"/>
    </source>
</evidence>
<comment type="caution">
    <text evidence="2">The sequence shown here is derived from an EMBL/GenBank/DDBJ whole genome shotgun (WGS) entry which is preliminary data.</text>
</comment>
<keyword evidence="1" id="KW-0255">Endonuclease</keyword>
<organism evidence="2 3">
    <name type="scientific">Candidatus Giovannonibacteria bacterium RIFCSPLOWO2_01_FULL_44_16</name>
    <dbReference type="NCBI Taxonomy" id="1798348"/>
    <lineage>
        <taxon>Bacteria</taxon>
        <taxon>Candidatus Giovannoniibacteriota</taxon>
    </lineage>
</organism>
<comment type="function">
    <text evidence="1">Toxic component of a type II toxin-antitoxin (TA) system.</text>
</comment>
<protein>
    <recommendedName>
        <fullName evidence="1">mRNA interferase</fullName>
        <ecNumber evidence="1">3.1.-.-</ecNumber>
    </recommendedName>
</protein>
<keyword evidence="1" id="KW-0540">Nuclease</keyword>
<dbReference type="PIRSF" id="PIRSF033490">
    <property type="entry name" value="MazF"/>
    <property type="match status" value="1"/>
</dbReference>
<dbReference type="GO" id="GO:0004521">
    <property type="term" value="F:RNA endonuclease activity"/>
    <property type="evidence" value="ECO:0007669"/>
    <property type="project" value="TreeGrafter"/>
</dbReference>
<dbReference type="GO" id="GO:0016787">
    <property type="term" value="F:hydrolase activity"/>
    <property type="evidence" value="ECO:0007669"/>
    <property type="project" value="UniProtKB-KW"/>
</dbReference>
<name>A0A1F5X5Z5_9BACT</name>
<sequence>MTKGEIWIAQLPTLNGHEQEGVRPVIVLSDVIASLTLIVPCTSNIQALRFPHTLEINPSKRNGLKNLSVALVFQIRAIDKQRLKKRAGILEKHALSQIDNMLKHLLKL</sequence>